<evidence type="ECO:0000313" key="10">
    <source>
        <dbReference type="Proteomes" id="UP000269352"/>
    </source>
</evidence>
<accession>A0A388TCF3</accession>
<dbReference type="GO" id="GO:0009306">
    <property type="term" value="P:protein secretion"/>
    <property type="evidence" value="ECO:0007669"/>
    <property type="project" value="InterPro"/>
</dbReference>
<evidence type="ECO:0000256" key="8">
    <source>
        <dbReference type="SAM" id="Phobius"/>
    </source>
</evidence>
<keyword evidence="3 8" id="KW-0812">Transmembrane</keyword>
<dbReference type="InterPro" id="IPR001901">
    <property type="entry name" value="Translocase_SecE/Sec61-g"/>
</dbReference>
<evidence type="ECO:0000256" key="1">
    <source>
        <dbReference type="ARBA" id="ARBA00004370"/>
    </source>
</evidence>
<feature type="transmembrane region" description="Helical" evidence="8">
    <location>
        <begin position="27"/>
        <end position="52"/>
    </location>
</feature>
<dbReference type="InterPro" id="IPR005807">
    <property type="entry name" value="SecE_bac"/>
</dbReference>
<dbReference type="Gene3D" id="1.20.5.1030">
    <property type="entry name" value="Preprotein translocase secy subunit"/>
    <property type="match status" value="1"/>
</dbReference>
<evidence type="ECO:0000256" key="6">
    <source>
        <dbReference type="ARBA" id="ARBA00023010"/>
    </source>
</evidence>
<dbReference type="AlphaFoldDB" id="A0A388TCF3"/>
<keyword evidence="7 8" id="KW-0472">Membrane</keyword>
<reference evidence="9 10" key="1">
    <citation type="journal article" date="2019" name="ISME J.">
        <title>Genome analyses of uncultured TG2/ZB3 bacteria in 'Margulisbacteria' specifically attached to ectosymbiotic spirochetes of protists in the termite gut.</title>
        <authorList>
            <person name="Utami Y.D."/>
            <person name="Kuwahara H."/>
            <person name="Igai K."/>
            <person name="Murakami T."/>
            <person name="Sugaya K."/>
            <person name="Morikawa T."/>
            <person name="Nagura Y."/>
            <person name="Yuki M."/>
            <person name="Deevong P."/>
            <person name="Inoue T."/>
            <person name="Kihara K."/>
            <person name="Lo N."/>
            <person name="Yamada A."/>
            <person name="Ohkuma M."/>
            <person name="Hongoh Y."/>
        </authorList>
    </citation>
    <scope>NUCLEOTIDE SEQUENCE [LARGE SCALE GENOMIC DNA]</scope>
    <source>
        <strain evidence="9">NkOx7-01</strain>
    </source>
</reference>
<dbReference type="GO" id="GO:0016020">
    <property type="term" value="C:membrane"/>
    <property type="evidence" value="ECO:0007669"/>
    <property type="project" value="UniProtKB-SubCell"/>
</dbReference>
<dbReference type="EMBL" id="BGZN01000039">
    <property type="protein sequence ID" value="GBR74305.1"/>
    <property type="molecule type" value="Genomic_DNA"/>
</dbReference>
<dbReference type="Proteomes" id="UP000269352">
    <property type="component" value="Unassembled WGS sequence"/>
</dbReference>
<organism evidence="9 10">
    <name type="scientific">Termititenax aidoneus</name>
    <dbReference type="NCBI Taxonomy" id="2218524"/>
    <lineage>
        <taxon>Bacteria</taxon>
        <taxon>Bacillati</taxon>
        <taxon>Candidatus Margulisiibacteriota</taxon>
        <taxon>Candidatus Termititenacia</taxon>
        <taxon>Candidatus Termititenacales</taxon>
        <taxon>Candidatus Termititenacaceae</taxon>
        <taxon>Candidatus Termititenax</taxon>
    </lineage>
</organism>
<dbReference type="GO" id="GO:0008320">
    <property type="term" value="F:protein transmembrane transporter activity"/>
    <property type="evidence" value="ECO:0007669"/>
    <property type="project" value="InterPro"/>
</dbReference>
<proteinExistence type="predicted"/>
<dbReference type="NCBIfam" id="TIGR00964">
    <property type="entry name" value="secE_bact"/>
    <property type="match status" value="1"/>
</dbReference>
<keyword evidence="10" id="KW-1185">Reference proteome</keyword>
<keyword evidence="4" id="KW-0653">Protein transport</keyword>
<gene>
    <name evidence="9" type="primary">secE</name>
    <name evidence="9" type="ORF">NO1_1506</name>
</gene>
<evidence type="ECO:0000256" key="5">
    <source>
        <dbReference type="ARBA" id="ARBA00022989"/>
    </source>
</evidence>
<dbReference type="Pfam" id="PF00584">
    <property type="entry name" value="SecE"/>
    <property type="match status" value="1"/>
</dbReference>
<comment type="caution">
    <text evidence="9">The sequence shown here is derived from an EMBL/GenBank/DDBJ whole genome shotgun (WGS) entry which is preliminary data.</text>
</comment>
<sequence length="53" mass="5955">MAFFADLKTEMKKVDWPASSRVAQMTAVVFLIVALLTFFTFVLDLILGAVLFK</sequence>
<keyword evidence="2" id="KW-0813">Transport</keyword>
<keyword evidence="5 8" id="KW-1133">Transmembrane helix</keyword>
<evidence type="ECO:0000256" key="2">
    <source>
        <dbReference type="ARBA" id="ARBA00022448"/>
    </source>
</evidence>
<dbReference type="GO" id="GO:0006605">
    <property type="term" value="P:protein targeting"/>
    <property type="evidence" value="ECO:0007669"/>
    <property type="project" value="InterPro"/>
</dbReference>
<evidence type="ECO:0000256" key="7">
    <source>
        <dbReference type="ARBA" id="ARBA00023136"/>
    </source>
</evidence>
<evidence type="ECO:0000256" key="4">
    <source>
        <dbReference type="ARBA" id="ARBA00022927"/>
    </source>
</evidence>
<dbReference type="InterPro" id="IPR038379">
    <property type="entry name" value="SecE_sf"/>
</dbReference>
<comment type="subcellular location">
    <subcellularLocation>
        <location evidence="1">Membrane</location>
    </subcellularLocation>
</comment>
<name>A0A388TCF3_TERA1</name>
<evidence type="ECO:0000313" key="9">
    <source>
        <dbReference type="EMBL" id="GBR74305.1"/>
    </source>
</evidence>
<evidence type="ECO:0000256" key="3">
    <source>
        <dbReference type="ARBA" id="ARBA00022692"/>
    </source>
</evidence>
<protein>
    <submittedName>
        <fullName evidence="9">Preprotein translocase subunit SecE</fullName>
    </submittedName>
</protein>
<keyword evidence="6" id="KW-0811">Translocation</keyword>
<dbReference type="GO" id="GO:0006886">
    <property type="term" value="P:intracellular protein transport"/>
    <property type="evidence" value="ECO:0007669"/>
    <property type="project" value="InterPro"/>
</dbReference>